<dbReference type="GO" id="GO:0005737">
    <property type="term" value="C:cytoplasm"/>
    <property type="evidence" value="ECO:0007669"/>
    <property type="project" value="TreeGrafter"/>
</dbReference>
<gene>
    <name evidence="12" type="ORF">LOTGIDRAFT_115590</name>
</gene>
<reference evidence="12 13" key="1">
    <citation type="journal article" date="2013" name="Nature">
        <title>Insights into bilaterian evolution from three spiralian genomes.</title>
        <authorList>
            <person name="Simakov O."/>
            <person name="Marletaz F."/>
            <person name="Cho S.J."/>
            <person name="Edsinger-Gonzales E."/>
            <person name="Havlak P."/>
            <person name="Hellsten U."/>
            <person name="Kuo D.H."/>
            <person name="Larsson T."/>
            <person name="Lv J."/>
            <person name="Arendt D."/>
            <person name="Savage R."/>
            <person name="Osoegawa K."/>
            <person name="de Jong P."/>
            <person name="Grimwood J."/>
            <person name="Chapman J.A."/>
            <person name="Shapiro H."/>
            <person name="Aerts A."/>
            <person name="Otillar R.P."/>
            <person name="Terry A.Y."/>
            <person name="Boore J.L."/>
            <person name="Grigoriev I.V."/>
            <person name="Lindberg D.R."/>
            <person name="Seaver E.C."/>
            <person name="Weisblat D.A."/>
            <person name="Putnam N.H."/>
            <person name="Rokhsar D.S."/>
        </authorList>
    </citation>
    <scope>NUCLEOTIDE SEQUENCE [LARGE SCALE GENOMIC DNA]</scope>
</reference>
<evidence type="ECO:0000256" key="10">
    <source>
        <dbReference type="RuleBase" id="RU000304"/>
    </source>
</evidence>
<dbReference type="OrthoDB" id="341578at2759"/>
<dbReference type="PROSITE" id="PS50011">
    <property type="entry name" value="PROTEIN_KINASE_DOM"/>
    <property type="match status" value="1"/>
</dbReference>
<sequence length="307" mass="35602">VSRFNTEFDFVHCLGKGGFGVVFEATNKMDECNYAIKRICLSNRVMREVRALAKLDHPGIVRYFNAWMETPPFEWKDMQKETKPIGNLYLYIQMQLCRRETLKDWLCANTLNRDRRTILDVFDQIVEAVDYVHSCGLMHRDLKPSNIFFSIDGAIKIGDFGLVTGVEKQNDEYIEQIGMTDKHTAEVGTQLYMSPEQVARATYDHKVDIFSMGMILFELFYPFSTQMERIRTLVNVKNLVFPERFQKEMPIEMKFVQWLLALKPLERPSTTQILDSELLEEFAVRRTASRFRNRTISGGSSSSVASP</sequence>
<evidence type="ECO:0000256" key="2">
    <source>
        <dbReference type="ARBA" id="ARBA00022527"/>
    </source>
</evidence>
<dbReference type="Proteomes" id="UP000030746">
    <property type="component" value="Unassembled WGS sequence"/>
</dbReference>
<dbReference type="InterPro" id="IPR008271">
    <property type="entry name" value="Ser/Thr_kinase_AS"/>
</dbReference>
<evidence type="ECO:0000313" key="13">
    <source>
        <dbReference type="Proteomes" id="UP000030746"/>
    </source>
</evidence>
<dbReference type="AlphaFoldDB" id="V4AQ15"/>
<dbReference type="PANTHER" id="PTHR11042">
    <property type="entry name" value="EUKARYOTIC TRANSLATION INITIATION FACTOR 2-ALPHA KINASE EIF2-ALPHA KINASE -RELATED"/>
    <property type="match status" value="1"/>
</dbReference>
<proteinExistence type="inferred from homology"/>
<dbReference type="PROSITE" id="PS00107">
    <property type="entry name" value="PROTEIN_KINASE_ATP"/>
    <property type="match status" value="1"/>
</dbReference>
<dbReference type="PANTHER" id="PTHR11042:SF91">
    <property type="entry name" value="EUKARYOTIC TRANSLATION INITIATION FACTOR 2-ALPHA KINASE"/>
    <property type="match status" value="1"/>
</dbReference>
<dbReference type="FunFam" id="1.10.510.10:FF:000251">
    <property type="entry name" value="eukaryotic translation initiation factor 2-alpha kinase 3"/>
    <property type="match status" value="1"/>
</dbReference>
<dbReference type="SUPFAM" id="SSF56112">
    <property type="entry name" value="Protein kinase-like (PK-like)"/>
    <property type="match status" value="1"/>
</dbReference>
<accession>V4AQ15</accession>
<dbReference type="HOGENOM" id="CLU_000288_63_23_1"/>
<dbReference type="GO" id="GO:0004694">
    <property type="term" value="F:eukaryotic translation initiation factor 2alpha kinase activity"/>
    <property type="evidence" value="ECO:0007669"/>
    <property type="project" value="TreeGrafter"/>
</dbReference>
<evidence type="ECO:0000256" key="7">
    <source>
        <dbReference type="ARBA" id="ARBA00022840"/>
    </source>
</evidence>
<protein>
    <recommendedName>
        <fullName evidence="1">non-specific serine/threonine protein kinase</fullName>
        <ecNumber evidence="1">2.7.11.1</ecNumber>
    </recommendedName>
</protein>
<keyword evidence="4" id="KW-0808">Transferase</keyword>
<dbReference type="EMBL" id="KB201362">
    <property type="protein sequence ID" value="ESO96860.1"/>
    <property type="molecule type" value="Genomic_DNA"/>
</dbReference>
<dbReference type="EC" id="2.7.11.1" evidence="1"/>
<keyword evidence="2 10" id="KW-0723">Serine/threonine-protein kinase</keyword>
<comment type="similarity">
    <text evidence="8">Belongs to the protein kinase superfamily. Ser/Thr protein kinase family. GCN2 subfamily.</text>
</comment>
<dbReference type="RefSeq" id="XP_009052358.1">
    <property type="nucleotide sequence ID" value="XM_009054110.1"/>
</dbReference>
<evidence type="ECO:0000256" key="9">
    <source>
        <dbReference type="PROSITE-ProRule" id="PRU10141"/>
    </source>
</evidence>
<name>V4AQ15_LOTGI</name>
<dbReference type="Gene3D" id="3.30.200.20">
    <property type="entry name" value="Phosphorylase Kinase, domain 1"/>
    <property type="match status" value="1"/>
</dbReference>
<keyword evidence="13" id="KW-1185">Reference proteome</keyword>
<dbReference type="GeneID" id="20231241"/>
<dbReference type="CDD" id="cd14048">
    <property type="entry name" value="STKc_EIF2AK3_PERK"/>
    <property type="match status" value="1"/>
</dbReference>
<feature type="binding site" evidence="9">
    <location>
        <position position="37"/>
    </location>
    <ligand>
        <name>ATP</name>
        <dbReference type="ChEBI" id="CHEBI:30616"/>
    </ligand>
</feature>
<evidence type="ECO:0000313" key="12">
    <source>
        <dbReference type="EMBL" id="ESO96860.1"/>
    </source>
</evidence>
<organism evidence="12 13">
    <name type="scientific">Lottia gigantea</name>
    <name type="common">Giant owl limpet</name>
    <dbReference type="NCBI Taxonomy" id="225164"/>
    <lineage>
        <taxon>Eukaryota</taxon>
        <taxon>Metazoa</taxon>
        <taxon>Spiralia</taxon>
        <taxon>Lophotrochozoa</taxon>
        <taxon>Mollusca</taxon>
        <taxon>Gastropoda</taxon>
        <taxon>Patellogastropoda</taxon>
        <taxon>Lottioidea</taxon>
        <taxon>Lottiidae</taxon>
        <taxon>Lottia</taxon>
    </lineage>
</organism>
<dbReference type="GO" id="GO:0005634">
    <property type="term" value="C:nucleus"/>
    <property type="evidence" value="ECO:0007669"/>
    <property type="project" value="TreeGrafter"/>
</dbReference>
<evidence type="ECO:0000256" key="6">
    <source>
        <dbReference type="ARBA" id="ARBA00022777"/>
    </source>
</evidence>
<dbReference type="InterPro" id="IPR050339">
    <property type="entry name" value="CC_SR_Kinase"/>
</dbReference>
<evidence type="ECO:0000259" key="11">
    <source>
        <dbReference type="PROSITE" id="PS50011"/>
    </source>
</evidence>
<keyword evidence="6" id="KW-0418">Kinase</keyword>
<dbReference type="InterPro" id="IPR000719">
    <property type="entry name" value="Prot_kinase_dom"/>
</dbReference>
<dbReference type="OMA" id="KISTYHE"/>
<feature type="non-terminal residue" evidence="12">
    <location>
        <position position="1"/>
    </location>
</feature>
<dbReference type="GO" id="GO:0005524">
    <property type="term" value="F:ATP binding"/>
    <property type="evidence" value="ECO:0007669"/>
    <property type="project" value="UniProtKB-UniRule"/>
</dbReference>
<evidence type="ECO:0000256" key="8">
    <source>
        <dbReference type="ARBA" id="ARBA00037982"/>
    </source>
</evidence>
<dbReference type="InterPro" id="IPR011009">
    <property type="entry name" value="Kinase-like_dom_sf"/>
</dbReference>
<dbReference type="InterPro" id="IPR017441">
    <property type="entry name" value="Protein_kinase_ATP_BS"/>
</dbReference>
<feature type="domain" description="Protein kinase" evidence="11">
    <location>
        <begin position="8"/>
        <end position="279"/>
    </location>
</feature>
<keyword evidence="3" id="KW-0597">Phosphoprotein</keyword>
<dbReference type="SMART" id="SM00220">
    <property type="entry name" value="S_TKc"/>
    <property type="match status" value="1"/>
</dbReference>
<dbReference type="STRING" id="225164.V4AQ15"/>
<evidence type="ECO:0000256" key="1">
    <source>
        <dbReference type="ARBA" id="ARBA00012513"/>
    </source>
</evidence>
<evidence type="ECO:0000256" key="5">
    <source>
        <dbReference type="ARBA" id="ARBA00022741"/>
    </source>
</evidence>
<evidence type="ECO:0000256" key="3">
    <source>
        <dbReference type="ARBA" id="ARBA00022553"/>
    </source>
</evidence>
<keyword evidence="7 9" id="KW-0067">ATP-binding</keyword>
<dbReference type="KEGG" id="lgi:LOTGIDRAFT_115590"/>
<dbReference type="Pfam" id="PF00069">
    <property type="entry name" value="Pkinase"/>
    <property type="match status" value="1"/>
</dbReference>
<evidence type="ECO:0000256" key="4">
    <source>
        <dbReference type="ARBA" id="ARBA00022679"/>
    </source>
</evidence>
<dbReference type="PROSITE" id="PS00108">
    <property type="entry name" value="PROTEIN_KINASE_ST"/>
    <property type="match status" value="1"/>
</dbReference>
<dbReference type="Gene3D" id="1.10.510.10">
    <property type="entry name" value="Transferase(Phosphotransferase) domain 1"/>
    <property type="match status" value="1"/>
</dbReference>
<dbReference type="CTD" id="20231241"/>
<keyword evidence="5 9" id="KW-0547">Nucleotide-binding</keyword>